<feature type="region of interest" description="Disordered" evidence="1">
    <location>
        <begin position="1"/>
        <end position="53"/>
    </location>
</feature>
<reference evidence="2 3" key="1">
    <citation type="submission" date="2024-02" db="EMBL/GenBank/DDBJ databases">
        <title>De novo assembly and annotation of 12 fungi associated with fruit tree decline syndrome in Ontario, Canada.</title>
        <authorList>
            <person name="Sulman M."/>
            <person name="Ellouze W."/>
            <person name="Ilyukhin E."/>
        </authorList>
    </citation>
    <scope>NUCLEOTIDE SEQUENCE [LARGE SCALE GENOMIC DNA]</scope>
    <source>
        <strain evidence="2 3">M1-105</strain>
    </source>
</reference>
<evidence type="ECO:0008006" key="4">
    <source>
        <dbReference type="Google" id="ProtNLM"/>
    </source>
</evidence>
<evidence type="ECO:0000256" key="1">
    <source>
        <dbReference type="SAM" id="MobiDB-lite"/>
    </source>
</evidence>
<organism evidence="2 3">
    <name type="scientific">Neofusicoccum ribis</name>
    <dbReference type="NCBI Taxonomy" id="45134"/>
    <lineage>
        <taxon>Eukaryota</taxon>
        <taxon>Fungi</taxon>
        <taxon>Dikarya</taxon>
        <taxon>Ascomycota</taxon>
        <taxon>Pezizomycotina</taxon>
        <taxon>Dothideomycetes</taxon>
        <taxon>Dothideomycetes incertae sedis</taxon>
        <taxon>Botryosphaeriales</taxon>
        <taxon>Botryosphaeriaceae</taxon>
        <taxon>Neofusicoccum</taxon>
    </lineage>
</organism>
<feature type="compositionally biased region" description="Polar residues" evidence="1">
    <location>
        <begin position="1"/>
        <end position="39"/>
    </location>
</feature>
<proteinExistence type="predicted"/>
<dbReference type="Proteomes" id="UP001521116">
    <property type="component" value="Unassembled WGS sequence"/>
</dbReference>
<protein>
    <recommendedName>
        <fullName evidence="4">C2H2-type domain-containing protein</fullName>
    </recommendedName>
</protein>
<gene>
    <name evidence="2" type="ORF">SLS56_004051</name>
</gene>
<sequence>MQSDSNERFTNQAGQQYVDSGSAGNANPPTSGWQFSQPLDENYLGSAGGPSHAAQAHENFATTYQPRLLYNFQGKNNFPYHRGSQIGHVQQPALGNMMDGNHIDFALQEPPISTSHLHSRPIYPTSFPEGPCNLNAIQPHHMEGFKFGLGAASSNAFPVPSVPQPTTHAGTALEAEFNPNWPMEASMFPAAGLDADFAGPHSGSTPATDFEPLWLAGKTWVAPSSHAGLHELAGVPTTYSPIGNGSPLAHAGNLWFDVPVSDLGCHNTEPAYFLPAPSNGKFERPLPAEEPLQSLPLGNRTPIKSWEMRDSRYFCLHQGCHSPLFKRLGDLERHQNNVHTQTKFFWCRSDECDRGKPFPRKDKRNEHERKIHGVDYTLAENY</sequence>
<dbReference type="EMBL" id="JAJVDC020000035">
    <property type="protein sequence ID" value="KAL1632006.1"/>
    <property type="molecule type" value="Genomic_DNA"/>
</dbReference>
<evidence type="ECO:0000313" key="2">
    <source>
        <dbReference type="EMBL" id="KAL1632006.1"/>
    </source>
</evidence>
<comment type="caution">
    <text evidence="2">The sequence shown here is derived from an EMBL/GenBank/DDBJ whole genome shotgun (WGS) entry which is preliminary data.</text>
</comment>
<name>A0ABR3SY41_9PEZI</name>
<evidence type="ECO:0000313" key="3">
    <source>
        <dbReference type="Proteomes" id="UP001521116"/>
    </source>
</evidence>
<keyword evidence="3" id="KW-1185">Reference proteome</keyword>
<accession>A0ABR3SY41</accession>